<sequence>MDRETPAARATSSRVAGRCAAAVIVPSPGAHPGRAYACQESSPDLRVVGKGWYPLVVVALSGVRSCQEITPRKRNHSCERPHQPGRRPGHHSSGTDRPARP</sequence>
<evidence type="ECO:0000256" key="1">
    <source>
        <dbReference type="SAM" id="MobiDB-lite"/>
    </source>
</evidence>
<gene>
    <name evidence="2" type="ORF">MILUP08_43883</name>
</gene>
<dbReference type="AlphaFoldDB" id="I0L571"/>
<accession>I0L571</accession>
<dbReference type="Proteomes" id="UP000003448">
    <property type="component" value="Unassembled WGS sequence"/>
</dbReference>
<keyword evidence="3" id="KW-1185">Reference proteome</keyword>
<dbReference type="STRING" id="1150864.MILUP08_43883"/>
<protein>
    <submittedName>
        <fullName evidence="2">Uncharacterized protein</fullName>
    </submittedName>
</protein>
<name>I0L571_9ACTN</name>
<comment type="caution">
    <text evidence="2">The sequence shown here is derived from an EMBL/GenBank/DDBJ whole genome shotgun (WGS) entry which is preliminary data.</text>
</comment>
<feature type="region of interest" description="Disordered" evidence="1">
    <location>
        <begin position="70"/>
        <end position="101"/>
    </location>
</feature>
<reference evidence="3" key="1">
    <citation type="journal article" date="2012" name="J. Bacteriol.">
        <title>Genome Sequence of Micromonospora lupini Lupac 08, Isolated from Root Nodules of Lupinus angustifolius.</title>
        <authorList>
            <person name="Alonso-Vega P."/>
            <person name="Normand P."/>
            <person name="Bacigalupe R."/>
            <person name="Pujic P."/>
            <person name="Lajus A."/>
            <person name="Vallenet D."/>
            <person name="Carro L."/>
            <person name="Coll P."/>
            <person name="Trujillo M.E."/>
        </authorList>
    </citation>
    <scope>NUCLEOTIDE SEQUENCE [LARGE SCALE GENOMIC DNA]</scope>
    <source>
        <strain evidence="3">Lupac 08</strain>
    </source>
</reference>
<evidence type="ECO:0000313" key="2">
    <source>
        <dbReference type="EMBL" id="CCH18968.1"/>
    </source>
</evidence>
<organism evidence="2 3">
    <name type="scientific">Micromonospora lupini str. Lupac 08</name>
    <dbReference type="NCBI Taxonomy" id="1150864"/>
    <lineage>
        <taxon>Bacteria</taxon>
        <taxon>Bacillati</taxon>
        <taxon>Actinomycetota</taxon>
        <taxon>Actinomycetes</taxon>
        <taxon>Micromonosporales</taxon>
        <taxon>Micromonosporaceae</taxon>
        <taxon>Micromonospora</taxon>
    </lineage>
</organism>
<dbReference type="EMBL" id="CAIE01000031">
    <property type="protein sequence ID" value="CCH18968.1"/>
    <property type="molecule type" value="Genomic_DNA"/>
</dbReference>
<proteinExistence type="predicted"/>
<evidence type="ECO:0000313" key="3">
    <source>
        <dbReference type="Proteomes" id="UP000003448"/>
    </source>
</evidence>